<evidence type="ECO:0000259" key="3">
    <source>
        <dbReference type="Pfam" id="PF00171"/>
    </source>
</evidence>
<dbReference type="CDD" id="cd07103">
    <property type="entry name" value="ALDH_F5_SSADH_GabD"/>
    <property type="match status" value="1"/>
</dbReference>
<organism evidence="4 5">
    <name type="scientific">Labrys miyagiensis</name>
    <dbReference type="NCBI Taxonomy" id="346912"/>
    <lineage>
        <taxon>Bacteria</taxon>
        <taxon>Pseudomonadati</taxon>
        <taxon>Pseudomonadota</taxon>
        <taxon>Alphaproteobacteria</taxon>
        <taxon>Hyphomicrobiales</taxon>
        <taxon>Xanthobacteraceae</taxon>
        <taxon>Labrys</taxon>
    </lineage>
</organism>
<evidence type="ECO:0000313" key="4">
    <source>
        <dbReference type="EMBL" id="GLS20880.1"/>
    </source>
</evidence>
<dbReference type="EMBL" id="BSPC01000036">
    <property type="protein sequence ID" value="GLS20880.1"/>
    <property type="molecule type" value="Genomic_DNA"/>
</dbReference>
<comment type="similarity">
    <text evidence="1">Belongs to the aldehyde dehydrogenase family.</text>
</comment>
<sequence>MLPAPGPDMTDVKRYPNFIDGQWTAEGVEHWLDVVNPATEEVIGAVARSDAAIVDHAVKAARKAFPAWRDLGAHRRADILRKAGERVSANRQSIGEAMTKEQGKPLNEALGEVDKLAKTFAYYAEEAVRVLGYTAPNEEPGHLSLVEKEPMGVAAAITPWNYPVELIGWKLGAGLAAGCTMVVKPSEWTPLSAIGVIKCLEEAGLPAGVVNLVNGDGPTTGQALVSHPDIDKIAFTGSLRVGEEIFRTMGGIKSVSLELGGNCPLLVAPSADLAAAVKGAVRRSFRNMGQVCIAINRIYVHRPLYETFVGEMIAAAGKLVIADGLATPTADLGPMTNAAGLAKVREHVADALAKGARLGCGGKRPGDKPVGHFYEPTVLADCTQDMLVMNSETFGPVVGISAYDTLDEAIALANDSQYGLAAYAYTRDAGEMFDLAKKLSFGSVAINNVDAGIINAPYGGRRKSGTGFEHGREGMEGYLQFKHVRIRHRA</sequence>
<dbReference type="PROSITE" id="PS00070">
    <property type="entry name" value="ALDEHYDE_DEHYDR_CYS"/>
    <property type="match status" value="1"/>
</dbReference>
<protein>
    <submittedName>
        <fullName evidence="4">NAD-dependent succinate-semialdehyde dehydrogenase</fullName>
    </submittedName>
</protein>
<dbReference type="SUPFAM" id="SSF53720">
    <property type="entry name" value="ALDH-like"/>
    <property type="match status" value="1"/>
</dbReference>
<evidence type="ECO:0000256" key="2">
    <source>
        <dbReference type="ARBA" id="ARBA00023002"/>
    </source>
</evidence>
<gene>
    <name evidence="4" type="ORF">GCM10007874_38970</name>
</gene>
<evidence type="ECO:0000313" key="5">
    <source>
        <dbReference type="Proteomes" id="UP001156882"/>
    </source>
</evidence>
<evidence type="ECO:0000256" key="1">
    <source>
        <dbReference type="ARBA" id="ARBA00009986"/>
    </source>
</evidence>
<dbReference type="Pfam" id="PF00171">
    <property type="entry name" value="Aldedh"/>
    <property type="match status" value="1"/>
</dbReference>
<accession>A0ABQ6CM20</accession>
<proteinExistence type="inferred from homology"/>
<dbReference type="PANTHER" id="PTHR43353">
    <property type="entry name" value="SUCCINATE-SEMIALDEHYDE DEHYDROGENASE, MITOCHONDRIAL"/>
    <property type="match status" value="1"/>
</dbReference>
<dbReference type="InterPro" id="IPR016161">
    <property type="entry name" value="Ald_DH/histidinol_DH"/>
</dbReference>
<comment type="caution">
    <text evidence="4">The sequence shown here is derived from an EMBL/GenBank/DDBJ whole genome shotgun (WGS) entry which is preliminary data.</text>
</comment>
<dbReference type="Gene3D" id="3.40.605.10">
    <property type="entry name" value="Aldehyde Dehydrogenase, Chain A, domain 1"/>
    <property type="match status" value="1"/>
</dbReference>
<dbReference type="InterPro" id="IPR016162">
    <property type="entry name" value="Ald_DH_N"/>
</dbReference>
<dbReference type="PANTHER" id="PTHR43353:SF5">
    <property type="entry name" value="SUCCINATE-SEMIALDEHYDE DEHYDROGENASE, MITOCHONDRIAL"/>
    <property type="match status" value="1"/>
</dbReference>
<keyword evidence="5" id="KW-1185">Reference proteome</keyword>
<dbReference type="Proteomes" id="UP001156882">
    <property type="component" value="Unassembled WGS sequence"/>
</dbReference>
<feature type="domain" description="Aldehyde dehydrogenase" evidence="3">
    <location>
        <begin position="24"/>
        <end position="484"/>
    </location>
</feature>
<reference evidence="5" key="1">
    <citation type="journal article" date="2019" name="Int. J. Syst. Evol. Microbiol.">
        <title>The Global Catalogue of Microorganisms (GCM) 10K type strain sequencing project: providing services to taxonomists for standard genome sequencing and annotation.</title>
        <authorList>
            <consortium name="The Broad Institute Genomics Platform"/>
            <consortium name="The Broad Institute Genome Sequencing Center for Infectious Disease"/>
            <person name="Wu L."/>
            <person name="Ma J."/>
        </authorList>
    </citation>
    <scope>NUCLEOTIDE SEQUENCE [LARGE SCALE GENOMIC DNA]</scope>
    <source>
        <strain evidence="5">NBRC 101365</strain>
    </source>
</reference>
<dbReference type="Gene3D" id="3.40.309.10">
    <property type="entry name" value="Aldehyde Dehydrogenase, Chain A, domain 2"/>
    <property type="match status" value="1"/>
</dbReference>
<dbReference type="InterPro" id="IPR015590">
    <property type="entry name" value="Aldehyde_DH_dom"/>
</dbReference>
<name>A0ABQ6CM20_9HYPH</name>
<dbReference type="InterPro" id="IPR016160">
    <property type="entry name" value="Ald_DH_CS_CYS"/>
</dbReference>
<dbReference type="InterPro" id="IPR050740">
    <property type="entry name" value="Aldehyde_DH_Superfamily"/>
</dbReference>
<dbReference type="InterPro" id="IPR016163">
    <property type="entry name" value="Ald_DH_C"/>
</dbReference>
<keyword evidence="2" id="KW-0560">Oxidoreductase</keyword>